<dbReference type="AlphaFoldDB" id="A0A3A2Z6M8"/>
<evidence type="ECO:0000313" key="1">
    <source>
        <dbReference type="EMBL" id="RJE18762.1"/>
    </source>
</evidence>
<proteinExistence type="predicted"/>
<evidence type="ECO:0000313" key="2">
    <source>
        <dbReference type="Proteomes" id="UP000266188"/>
    </source>
</evidence>
<dbReference type="Proteomes" id="UP000266188">
    <property type="component" value="Unassembled WGS sequence"/>
</dbReference>
<reference evidence="2" key="1">
    <citation type="submission" date="2017-02" db="EMBL/GenBank/DDBJ databases">
        <authorList>
            <person name="Tafer H."/>
            <person name="Lopandic K."/>
        </authorList>
    </citation>
    <scope>NUCLEOTIDE SEQUENCE [LARGE SCALE GENOMIC DNA]</scope>
    <source>
        <strain evidence="2">CBS 366.77</strain>
    </source>
</reference>
<protein>
    <submittedName>
        <fullName evidence="1">Uncharacterized protein</fullName>
    </submittedName>
</protein>
<sequence>MTGILQTDLGPPPAAKYKEEPAEESVSIFLCNGLDSFKDYPVALQWSLAKNAIWSKIFFPEPHSIVIANLISFASC</sequence>
<dbReference type="EMBL" id="MVGC01000497">
    <property type="protein sequence ID" value="RJE18762.1"/>
    <property type="molecule type" value="Genomic_DNA"/>
</dbReference>
<comment type="caution">
    <text evidence="1">The sequence shown here is derived from an EMBL/GenBank/DDBJ whole genome shotgun (WGS) entry which is preliminary data.</text>
</comment>
<keyword evidence="2" id="KW-1185">Reference proteome</keyword>
<name>A0A3A2Z6M8_9EURO</name>
<organism evidence="1 2">
    <name type="scientific">Aspergillus sclerotialis</name>
    <dbReference type="NCBI Taxonomy" id="2070753"/>
    <lineage>
        <taxon>Eukaryota</taxon>
        <taxon>Fungi</taxon>
        <taxon>Dikarya</taxon>
        <taxon>Ascomycota</taxon>
        <taxon>Pezizomycotina</taxon>
        <taxon>Eurotiomycetes</taxon>
        <taxon>Eurotiomycetidae</taxon>
        <taxon>Eurotiales</taxon>
        <taxon>Aspergillaceae</taxon>
        <taxon>Aspergillus</taxon>
        <taxon>Aspergillus subgen. Polypaecilum</taxon>
    </lineage>
</organism>
<accession>A0A3A2Z6M8</accession>
<gene>
    <name evidence="1" type="ORF">PHISCL_08901</name>
</gene>